<evidence type="ECO:0000256" key="4">
    <source>
        <dbReference type="ARBA" id="ARBA00022729"/>
    </source>
</evidence>
<dbReference type="PANTHER" id="PTHR30532">
    <property type="entry name" value="IRON III DICITRATE-BINDING PERIPLASMIC PROTEIN"/>
    <property type="match status" value="1"/>
</dbReference>
<evidence type="ECO:0000256" key="5">
    <source>
        <dbReference type="SAM" id="SignalP"/>
    </source>
</evidence>
<dbReference type="PANTHER" id="PTHR30532:SF10">
    <property type="entry name" value="IRON-UPTAKE SYSTEM-BINDING PROTEIN"/>
    <property type="match status" value="1"/>
</dbReference>
<proteinExistence type="inferred from homology"/>
<keyword evidence="3" id="KW-0813">Transport</keyword>
<name>A0AAW5EEB4_9BACI</name>
<organism evidence="7 8">
    <name type="scientific">Fredinandcohnia quinoae</name>
    <dbReference type="NCBI Taxonomy" id="2918902"/>
    <lineage>
        <taxon>Bacteria</taxon>
        <taxon>Bacillati</taxon>
        <taxon>Bacillota</taxon>
        <taxon>Bacilli</taxon>
        <taxon>Bacillales</taxon>
        <taxon>Bacillaceae</taxon>
        <taxon>Fredinandcohnia</taxon>
    </lineage>
</organism>
<dbReference type="InterPro" id="IPR051313">
    <property type="entry name" value="Bact_iron-sidero_bind"/>
</dbReference>
<evidence type="ECO:0000259" key="6">
    <source>
        <dbReference type="PROSITE" id="PS50983"/>
    </source>
</evidence>
<reference evidence="7" key="1">
    <citation type="submission" date="2022-02" db="EMBL/GenBank/DDBJ databases">
        <title>Fredinandcohnia quinoae sp. nov. isolated from Chenopodium quinoa seeds.</title>
        <authorList>
            <person name="Saati-Santamaria Z."/>
            <person name="Flores-Felix J.D."/>
            <person name="Igual J.M."/>
            <person name="Velazquez E."/>
            <person name="Garcia-Fraile P."/>
            <person name="Martinez-Molina E."/>
        </authorList>
    </citation>
    <scope>NUCLEOTIDE SEQUENCE</scope>
    <source>
        <strain evidence="7">SECRCQ15</strain>
    </source>
</reference>
<dbReference type="AlphaFoldDB" id="A0AAW5EEB4"/>
<dbReference type="PROSITE" id="PS50983">
    <property type="entry name" value="FE_B12_PBP"/>
    <property type="match status" value="1"/>
</dbReference>
<evidence type="ECO:0000256" key="2">
    <source>
        <dbReference type="ARBA" id="ARBA00008814"/>
    </source>
</evidence>
<keyword evidence="8" id="KW-1185">Reference proteome</keyword>
<dbReference type="RefSeq" id="WP_240257418.1">
    <property type="nucleotide sequence ID" value="NZ_JAKTTI010000043.1"/>
</dbReference>
<dbReference type="EMBL" id="JAKTTI010000043">
    <property type="protein sequence ID" value="MCH1627498.1"/>
    <property type="molecule type" value="Genomic_DNA"/>
</dbReference>
<evidence type="ECO:0000256" key="3">
    <source>
        <dbReference type="ARBA" id="ARBA00022448"/>
    </source>
</evidence>
<comment type="subcellular location">
    <subcellularLocation>
        <location evidence="1">Cell membrane</location>
        <topology evidence="1">Lipid-anchor</topology>
    </subcellularLocation>
</comment>
<dbReference type="Gene3D" id="3.40.50.1980">
    <property type="entry name" value="Nitrogenase molybdenum iron protein domain"/>
    <property type="match status" value="2"/>
</dbReference>
<dbReference type="Pfam" id="PF01497">
    <property type="entry name" value="Peripla_BP_2"/>
    <property type="match status" value="1"/>
</dbReference>
<evidence type="ECO:0000313" key="8">
    <source>
        <dbReference type="Proteomes" id="UP001431131"/>
    </source>
</evidence>
<feature type="chain" id="PRO_5043722606" evidence="5">
    <location>
        <begin position="19"/>
        <end position="324"/>
    </location>
</feature>
<dbReference type="GO" id="GO:0005886">
    <property type="term" value="C:plasma membrane"/>
    <property type="evidence" value="ECO:0007669"/>
    <property type="project" value="UniProtKB-SubCell"/>
</dbReference>
<dbReference type="PROSITE" id="PS51257">
    <property type="entry name" value="PROKAR_LIPOPROTEIN"/>
    <property type="match status" value="1"/>
</dbReference>
<gene>
    <name evidence="7" type="ORF">MJG50_19355</name>
</gene>
<dbReference type="GO" id="GO:1901678">
    <property type="term" value="P:iron coordination entity transport"/>
    <property type="evidence" value="ECO:0007669"/>
    <property type="project" value="UniProtKB-ARBA"/>
</dbReference>
<protein>
    <submittedName>
        <fullName evidence="7">ABC transporter substrate-binding protein</fullName>
    </submittedName>
</protein>
<accession>A0AAW5EEB4</accession>
<evidence type="ECO:0000256" key="1">
    <source>
        <dbReference type="ARBA" id="ARBA00004193"/>
    </source>
</evidence>
<dbReference type="SUPFAM" id="SSF53807">
    <property type="entry name" value="Helical backbone' metal receptor"/>
    <property type="match status" value="1"/>
</dbReference>
<keyword evidence="4 5" id="KW-0732">Signal</keyword>
<comment type="similarity">
    <text evidence="2">Belongs to the bacterial solute-binding protein 8 family.</text>
</comment>
<dbReference type="InterPro" id="IPR002491">
    <property type="entry name" value="ABC_transptr_periplasmic_BD"/>
</dbReference>
<feature type="domain" description="Fe/B12 periplasmic-binding" evidence="6">
    <location>
        <begin position="65"/>
        <end position="324"/>
    </location>
</feature>
<evidence type="ECO:0000313" key="7">
    <source>
        <dbReference type="EMBL" id="MCH1627498.1"/>
    </source>
</evidence>
<sequence>MKKRWIFGAAAFLTLALAGCGETEEAKTPVKNTETEKASAEVKEETTQTISYLGTDYTIPGQVDSIVTASLESMEDAAVLGIKPAGVLEIAGAIPAYLSDDLAGASLIGDKRSPNAEAILTLDPDVIVGTSKWGEDVMAEMNKIQTTLPYSHISTNWKDNLLALSQIAGKEDLAEKIISDYEAKAEEGKAQAKEQLADDNVLIIRVRGGLMYIYPSSVYLNPVLYEDLGAKVPEIIAKAEAQAEITMETLASVNPDAIFLQFEESENAEAPTALEDLQKDPIFSSLSAAKNERVFVNTIDPLAQGGTAWSKVKFLDAAIESLLP</sequence>
<dbReference type="GO" id="GO:0030288">
    <property type="term" value="C:outer membrane-bounded periplasmic space"/>
    <property type="evidence" value="ECO:0007669"/>
    <property type="project" value="TreeGrafter"/>
</dbReference>
<comment type="caution">
    <text evidence="7">The sequence shown here is derived from an EMBL/GenBank/DDBJ whole genome shotgun (WGS) entry which is preliminary data.</text>
</comment>
<dbReference type="Proteomes" id="UP001431131">
    <property type="component" value="Unassembled WGS sequence"/>
</dbReference>
<feature type="signal peptide" evidence="5">
    <location>
        <begin position="1"/>
        <end position="18"/>
    </location>
</feature>